<keyword evidence="16" id="KW-0437">Light-harvesting polypeptide</keyword>
<comment type="caution">
    <text evidence="20">The sequence shown here is derived from an EMBL/GenBank/DDBJ whole genome shotgun (WGS) entry which is preliminary data.</text>
</comment>
<dbReference type="EMBL" id="ACYY01000003">
    <property type="protein sequence ID" value="EEW26338.1"/>
    <property type="molecule type" value="Genomic_DNA"/>
</dbReference>
<dbReference type="GO" id="GO:0030077">
    <property type="term" value="C:plasma membrane light-harvesting complex"/>
    <property type="evidence" value="ECO:0007669"/>
    <property type="project" value="InterPro"/>
</dbReference>
<comment type="function">
    <text evidence="1">Antenna complexes are light-harvesting systems, which transfer the excitation energy to the reaction centers.</text>
</comment>
<keyword evidence="11" id="KW-0460">Magnesium</keyword>
<dbReference type="SUPFAM" id="SSF56918">
    <property type="entry name" value="Light-harvesting complex subunits"/>
    <property type="match status" value="1"/>
</dbReference>
<evidence type="ECO:0000256" key="15">
    <source>
        <dbReference type="ARBA" id="ARBA00023136"/>
    </source>
</evidence>
<dbReference type="Pfam" id="PF00556">
    <property type="entry name" value="LHC"/>
    <property type="match status" value="1"/>
</dbReference>
<dbReference type="GO" id="GO:0042314">
    <property type="term" value="F:bacteriochlorophyll binding"/>
    <property type="evidence" value="ECO:0007669"/>
    <property type="project" value="UniProtKB-KW"/>
</dbReference>
<keyword evidence="14" id="KW-0157">Chromophore</keyword>
<evidence type="ECO:0000313" key="20">
    <source>
        <dbReference type="EMBL" id="EEW26338.1"/>
    </source>
</evidence>
<dbReference type="RefSeq" id="WP_008027954.1">
    <property type="nucleotide sequence ID" value="NZ_ACYY01000003.1"/>
</dbReference>
<keyword evidence="13 18" id="KW-1133">Transmembrane helix</keyword>
<feature type="domain" description="Antenna complex alpha/beta subunit" evidence="19">
    <location>
        <begin position="5"/>
        <end position="41"/>
    </location>
</feature>
<dbReference type="Proteomes" id="UP000010121">
    <property type="component" value="Unassembled WGS sequence"/>
</dbReference>
<dbReference type="GO" id="GO:0046872">
    <property type="term" value="F:metal ion binding"/>
    <property type="evidence" value="ECO:0007669"/>
    <property type="project" value="UniProtKB-KW"/>
</dbReference>
<dbReference type="InterPro" id="IPR035889">
    <property type="entry name" value="Light-harvesting_complex"/>
</dbReference>
<evidence type="ECO:0000256" key="6">
    <source>
        <dbReference type="ARBA" id="ARBA00022494"/>
    </source>
</evidence>
<comment type="subcellular location">
    <subcellularLocation>
        <location evidence="2">Cell inner membrane</location>
        <topology evidence="2">Single-pass type II membrane protein</topology>
    </subcellularLocation>
</comment>
<organism evidence="20 21">
    <name type="scientific">Rhodobacter ferrooxidans</name>
    <dbReference type="NCBI Taxonomy" id="371731"/>
    <lineage>
        <taxon>Bacteria</taxon>
        <taxon>Pseudomonadati</taxon>
        <taxon>Pseudomonadota</taxon>
        <taxon>Alphaproteobacteria</taxon>
        <taxon>Rhodobacterales</taxon>
        <taxon>Rhodobacter group</taxon>
        <taxon>Rhodobacter</taxon>
    </lineage>
</organism>
<sequence length="67" mass="6818">MTYGKVWLVVKPTVGIPAFLAGVAIASVFVHVMLFNNTTWLAPYYSGASLNPAAAAAPVVAAPAVSG</sequence>
<reference evidence="20 21" key="1">
    <citation type="submission" date="2009-08" db="EMBL/GenBank/DDBJ databases">
        <title>The draft genome of Rhodobacter sp. SW2.</title>
        <authorList>
            <consortium name="US DOE Joint Genome Institute (JGI-PGF)"/>
            <person name="Lucas S."/>
            <person name="Copeland A."/>
            <person name="Lapidus A."/>
            <person name="Glavina del Rio T."/>
            <person name="Tice H."/>
            <person name="Bruce D."/>
            <person name="Goodwin L."/>
            <person name="Pitluck S."/>
            <person name="Larimer F."/>
            <person name="Land M.L."/>
            <person name="Hauser L."/>
            <person name="Emerson D."/>
        </authorList>
    </citation>
    <scope>NUCLEOTIDE SEQUENCE [LARGE SCALE GENOMIC DNA]</scope>
    <source>
        <strain evidence="20 21">SW2</strain>
    </source>
</reference>
<name>C8RXU0_9RHOB</name>
<dbReference type="eggNOG" id="ENOG503358U">
    <property type="taxonomic scope" value="Bacteria"/>
</dbReference>
<dbReference type="InterPro" id="IPR018332">
    <property type="entry name" value="Antenna_alpha"/>
</dbReference>
<evidence type="ECO:0000256" key="3">
    <source>
        <dbReference type="ARBA" id="ARBA00005629"/>
    </source>
</evidence>
<dbReference type="PRINTS" id="PR00673">
    <property type="entry name" value="LIGHTHARVSTA"/>
</dbReference>
<dbReference type="GO" id="GO:0019684">
    <property type="term" value="P:photosynthesis, light reaction"/>
    <property type="evidence" value="ECO:0007669"/>
    <property type="project" value="InterPro"/>
</dbReference>
<keyword evidence="8" id="KW-0042">Antenna complex</keyword>
<evidence type="ECO:0000256" key="13">
    <source>
        <dbReference type="ARBA" id="ARBA00022989"/>
    </source>
</evidence>
<evidence type="ECO:0000259" key="19">
    <source>
        <dbReference type="Pfam" id="PF00556"/>
    </source>
</evidence>
<evidence type="ECO:0000256" key="17">
    <source>
        <dbReference type="ARBA" id="ARBA00029710"/>
    </source>
</evidence>
<dbReference type="Gene3D" id="4.10.220.20">
    <property type="entry name" value="Light-harvesting complex"/>
    <property type="match status" value="1"/>
</dbReference>
<evidence type="ECO:0000256" key="10">
    <source>
        <dbReference type="ARBA" id="ARBA00022723"/>
    </source>
</evidence>
<evidence type="ECO:0000313" key="21">
    <source>
        <dbReference type="Proteomes" id="UP000010121"/>
    </source>
</evidence>
<evidence type="ECO:0000256" key="1">
    <source>
        <dbReference type="ARBA" id="ARBA00002455"/>
    </source>
</evidence>
<evidence type="ECO:0000256" key="16">
    <source>
        <dbReference type="ARBA" id="ARBA00023243"/>
    </source>
</evidence>
<comment type="similarity">
    <text evidence="3">Belongs to the antenna complex alpha subunit family.</text>
</comment>
<evidence type="ECO:0000256" key="14">
    <source>
        <dbReference type="ARBA" id="ARBA00022991"/>
    </source>
</evidence>
<dbReference type="InterPro" id="IPR000066">
    <property type="entry name" value="Antenna_a/b"/>
</dbReference>
<keyword evidence="7" id="KW-0997">Cell inner membrane</keyword>
<evidence type="ECO:0000256" key="4">
    <source>
        <dbReference type="ARBA" id="ARBA00011367"/>
    </source>
</evidence>
<accession>C8RXU0</accession>
<dbReference type="STRING" id="371731.Rsw2DRAFT_0618"/>
<evidence type="ECO:0000256" key="18">
    <source>
        <dbReference type="SAM" id="Phobius"/>
    </source>
</evidence>
<keyword evidence="6" id="KW-0148">Chlorophyll</keyword>
<keyword evidence="21" id="KW-1185">Reference proteome</keyword>
<dbReference type="AlphaFoldDB" id="C8RXU0"/>
<keyword evidence="15 18" id="KW-0472">Membrane</keyword>
<evidence type="ECO:0000256" key="12">
    <source>
        <dbReference type="ARBA" id="ARBA00022956"/>
    </source>
</evidence>
<keyword evidence="5" id="KW-1003">Cell membrane</keyword>
<keyword evidence="12" id="KW-0076">Bacteriochlorophyll</keyword>
<evidence type="ECO:0000256" key="8">
    <source>
        <dbReference type="ARBA" id="ARBA00022549"/>
    </source>
</evidence>
<dbReference type="GO" id="GO:0005886">
    <property type="term" value="C:plasma membrane"/>
    <property type="evidence" value="ECO:0007669"/>
    <property type="project" value="UniProtKB-SubCell"/>
</dbReference>
<keyword evidence="9 18" id="KW-0812">Transmembrane</keyword>
<evidence type="ECO:0000256" key="5">
    <source>
        <dbReference type="ARBA" id="ARBA00022475"/>
    </source>
</evidence>
<gene>
    <name evidence="20" type="ORF">Rsw2DRAFT_0618</name>
</gene>
<evidence type="ECO:0000256" key="11">
    <source>
        <dbReference type="ARBA" id="ARBA00022842"/>
    </source>
</evidence>
<evidence type="ECO:0000256" key="2">
    <source>
        <dbReference type="ARBA" id="ARBA00004249"/>
    </source>
</evidence>
<protein>
    <recommendedName>
        <fullName evidence="17">Antenna pigment protein alpha chain</fullName>
    </recommendedName>
</protein>
<keyword evidence="10" id="KW-0479">Metal-binding</keyword>
<dbReference type="OrthoDB" id="7065223at2"/>
<evidence type="ECO:0000256" key="7">
    <source>
        <dbReference type="ARBA" id="ARBA00022519"/>
    </source>
</evidence>
<evidence type="ECO:0000256" key="9">
    <source>
        <dbReference type="ARBA" id="ARBA00022692"/>
    </source>
</evidence>
<proteinExistence type="inferred from homology"/>
<comment type="subunit">
    <text evidence="4">The core complex is formed by different alpha and beta chains, binding bacteriochlorophyll molecules, and arranged most probably in tetrameric structures disposed around the reaction center. The non-pigmented gamma chains may constitute additional components.</text>
</comment>
<feature type="transmembrane region" description="Helical" evidence="18">
    <location>
        <begin position="14"/>
        <end position="35"/>
    </location>
</feature>